<evidence type="ECO:0000313" key="2">
    <source>
        <dbReference type="Proteomes" id="UP000005640"/>
    </source>
</evidence>
<dbReference type="EMBL" id="AC008429">
    <property type="status" value="NOT_ANNOTATED_CDS"/>
    <property type="molecule type" value="Genomic_DNA"/>
</dbReference>
<accession>A0A8I5KWW8</accession>
<reference evidence="1 2" key="2">
    <citation type="journal article" date="2004" name="Nature">
        <title>The DNA sequence and comparative analysis of human chromosome 5.</title>
        <authorList>
            <person name="Schmutz J."/>
            <person name="Martin J."/>
            <person name="Terry A."/>
            <person name="Couronne O."/>
            <person name="Grimwood J."/>
            <person name="Lowry S."/>
            <person name="Gordon L.A."/>
            <person name="Scott D."/>
            <person name="Xie G."/>
            <person name="Huang W."/>
            <person name="Hellsten U."/>
            <person name="Tran-Gyamfi M."/>
            <person name="She X."/>
            <person name="Prabhakar S."/>
            <person name="Aerts A."/>
            <person name="Altherr M."/>
            <person name="Bajorek E."/>
            <person name="Black S."/>
            <person name="Branscomb E."/>
            <person name="Caoile C."/>
            <person name="Challacombe J.F."/>
            <person name="Chan Y.M."/>
            <person name="Denys M."/>
            <person name="Detter J.C."/>
            <person name="Escobar J."/>
            <person name="Flowers D."/>
            <person name="Fotopulos D."/>
            <person name="Glavina T."/>
            <person name="Gomez M."/>
            <person name="Gonzales E."/>
            <person name="Goodstein D."/>
            <person name="Grigoriev I."/>
            <person name="Groza M."/>
            <person name="Hammon N."/>
            <person name="Hawkins T."/>
            <person name="Haydu L."/>
            <person name="Israni S."/>
            <person name="Jett J."/>
            <person name="Kadner K."/>
            <person name="Kimball H."/>
            <person name="Kobayashi A."/>
            <person name="Lopez F."/>
            <person name="Lou Y."/>
            <person name="Martinez D."/>
            <person name="Medina C."/>
            <person name="Morgan J."/>
            <person name="Nandkeshwar R."/>
            <person name="Noonan J.P."/>
            <person name="Pitluck S."/>
            <person name="Pollard M."/>
            <person name="Predki P."/>
            <person name="Priest J."/>
            <person name="Ramirez L."/>
            <person name="Retterer J."/>
            <person name="Rodriguez A."/>
            <person name="Rogers S."/>
            <person name="Salamov A."/>
            <person name="Salazar A."/>
            <person name="Thayer N."/>
            <person name="Tice H."/>
            <person name="Tsai M."/>
            <person name="Ustaszewska A."/>
            <person name="Vo N."/>
            <person name="Wheeler J."/>
            <person name="Wu K."/>
            <person name="Yang J."/>
            <person name="Dickson M."/>
            <person name="Cheng J.F."/>
            <person name="Eichler E.E."/>
            <person name="Olsen A."/>
            <person name="Pennacchio L.A."/>
            <person name="Rokhsar D.S."/>
            <person name="Richardson P."/>
            <person name="Lucas S.M."/>
            <person name="Myers R.M."/>
            <person name="Rubin E.M."/>
        </authorList>
    </citation>
    <scope>NUCLEOTIDE SEQUENCE [LARGE SCALE GENOMIC DNA]</scope>
</reference>
<dbReference type="AlphaFoldDB" id="A0A8I5KWW8"/>
<dbReference type="OpenTargets" id="ENSG00000113719"/>
<organism evidence="1 2">
    <name type="scientific">Homo sapiens</name>
    <name type="common">Human</name>
    <dbReference type="NCBI Taxonomy" id="9606"/>
    <lineage>
        <taxon>Eukaryota</taxon>
        <taxon>Metazoa</taxon>
        <taxon>Chordata</taxon>
        <taxon>Craniata</taxon>
        <taxon>Vertebrata</taxon>
        <taxon>Euteleostomi</taxon>
        <taxon>Mammalia</taxon>
        <taxon>Eutheria</taxon>
        <taxon>Euarchontoglires</taxon>
        <taxon>Primates</taxon>
        <taxon>Haplorrhini</taxon>
        <taxon>Catarrhini</taxon>
        <taxon>Hominidae</taxon>
        <taxon>Homo</taxon>
    </lineage>
</organism>
<protein>
    <submittedName>
        <fullName evidence="1">Endoplasmic reticulum-golgi intermediate compartment 1</fullName>
    </submittedName>
</protein>
<dbReference type="Ensembl" id="ENST00000691612.1">
    <property type="protein sequence ID" value="ENSP00000509840.1"/>
    <property type="gene ID" value="ENSG00000113719.17"/>
</dbReference>
<sequence>MPFDFRSLHLLLPLHPLPLPLGAHRIYNDRSCERALCR</sequence>
<evidence type="ECO:0000313" key="1">
    <source>
        <dbReference type="Ensembl" id="ENSP00000509840.1"/>
    </source>
</evidence>
<reference evidence="1 2" key="3">
    <citation type="journal article" date="2004" name="Nature">
        <title>Finishing the euchromatic sequence of the human genome.</title>
        <authorList>
            <consortium name="International Human Genome Sequencing Consortium"/>
        </authorList>
    </citation>
    <scope>NUCLEOTIDE SEQUENCE [LARGE SCALE GENOMIC DNA]</scope>
</reference>
<reference evidence="1 2" key="1">
    <citation type="journal article" date="2001" name="Nature">
        <title>Initial sequencing and analysis of the human genome.</title>
        <authorList>
            <consortium name="International Human Genome Sequencing Consortium"/>
            <person name="Lander E.S."/>
            <person name="Linton L.M."/>
            <person name="Birren B."/>
            <person name="Nusbaum C."/>
            <person name="Zody M.C."/>
            <person name="Baldwin J."/>
            <person name="Devon K."/>
            <person name="Dewar K."/>
            <person name="Doyle M."/>
            <person name="FitzHugh W."/>
            <person name="Funke R."/>
            <person name="Gage D."/>
            <person name="Harris K."/>
            <person name="Heaford A."/>
            <person name="Howland J."/>
            <person name="Kann L."/>
            <person name="Lehoczky J."/>
            <person name="LeVine R."/>
            <person name="McEwan P."/>
            <person name="McKernan K."/>
            <person name="Meldrim J."/>
            <person name="Mesirov J.P."/>
            <person name="Miranda C."/>
            <person name="Morris W."/>
            <person name="Naylor J."/>
            <person name="Raymond C."/>
            <person name="Rosetti M."/>
            <person name="Santos R."/>
            <person name="Sheridan A."/>
            <person name="Sougnez C."/>
            <person name="Stange-Thomann N."/>
            <person name="Stojanovic N."/>
            <person name="Subramanian A."/>
            <person name="Wyman D."/>
            <person name="Rogers J."/>
            <person name="Sulston J."/>
            <person name="Ainscough R."/>
            <person name="Beck S."/>
            <person name="Bentley D."/>
            <person name="Burton J."/>
            <person name="Clee C."/>
            <person name="Carter N."/>
            <person name="Coulson A."/>
            <person name="Deadman R."/>
            <person name="Deloukas P."/>
            <person name="Dunham A."/>
            <person name="Dunham I."/>
            <person name="Durbin R."/>
            <person name="French L."/>
            <person name="Grafham D."/>
            <person name="Gregory S."/>
            <person name="Hubbard T."/>
            <person name="Humphray S."/>
            <person name="Hunt A."/>
            <person name="Jones M."/>
            <person name="Lloyd C."/>
            <person name="McMurray A."/>
            <person name="Matthews L."/>
            <person name="Mercer S."/>
            <person name="Milne S."/>
            <person name="Mullikin J.C."/>
            <person name="Mungall A."/>
            <person name="Plumb R."/>
            <person name="Ross M."/>
            <person name="Shownkeen R."/>
            <person name="Sims S."/>
            <person name="Waterston R.H."/>
            <person name="Wilson R.K."/>
            <person name="Hillier L.W."/>
            <person name="McPherson J.D."/>
            <person name="Marra M.A."/>
            <person name="Mardis E.R."/>
            <person name="Fulton L.A."/>
            <person name="Chinwalla A.T."/>
            <person name="Pepin K.H."/>
            <person name="Gish W.R."/>
            <person name="Chissoe S.L."/>
            <person name="Wendl M.C."/>
            <person name="Delehaunty K.D."/>
            <person name="Miner T.L."/>
            <person name="Delehaunty A."/>
            <person name="Kramer J.B."/>
            <person name="Cook L.L."/>
            <person name="Fulton R.S."/>
            <person name="Johnson D.L."/>
            <person name="Minx P.J."/>
            <person name="Clifton S.W."/>
            <person name="Hawkins T."/>
            <person name="Branscomb E."/>
            <person name="Predki P."/>
            <person name="Richardson P."/>
            <person name="Wenning S."/>
            <person name="Slezak T."/>
            <person name="Doggett N."/>
            <person name="Cheng J.F."/>
            <person name="Olsen A."/>
            <person name="Lucas S."/>
            <person name="Elkin C."/>
            <person name="Uberbacher E."/>
            <person name="Frazier M."/>
            <person name="Gibbs R.A."/>
            <person name="Muzny D.M."/>
            <person name="Scherer S.E."/>
            <person name="Bouck J.B."/>
            <person name="Sodergren E.J."/>
            <person name="Worley K.C."/>
            <person name="Rives C.M."/>
            <person name="Gorrell J.H."/>
            <person name="Metzker M.L."/>
            <person name="Naylor S.L."/>
            <person name="Kucherlapati R.S."/>
            <person name="Nelson D.L."/>
            <person name="Weinstock G.M."/>
            <person name="Sakaki Y."/>
            <person name="Fujiyama A."/>
            <person name="Hattori M."/>
            <person name="Yada T."/>
            <person name="Toyoda A."/>
            <person name="Itoh T."/>
            <person name="Kawagoe C."/>
            <person name="Watanabe H."/>
            <person name="Totoki Y."/>
            <person name="Taylor T."/>
            <person name="Weissenbach J."/>
            <person name="Heilig R."/>
            <person name="Saurin W."/>
            <person name="Artiguenave F."/>
            <person name="Brottier P."/>
            <person name="Bruls T."/>
            <person name="Pelletier E."/>
            <person name="Robert C."/>
            <person name="Wincker P."/>
            <person name="Smith D.R."/>
            <person name="Doucette-Stamm L."/>
            <person name="Rubenfield M."/>
            <person name="Weinstock K."/>
            <person name="Lee H.M."/>
            <person name="Dubois J."/>
            <person name="Rosenthal A."/>
            <person name="Platzer M."/>
            <person name="Nyakatura G."/>
            <person name="Taudien S."/>
            <person name="Rump A."/>
            <person name="Yang H."/>
            <person name="Yu J."/>
            <person name="Wang J."/>
            <person name="Huang G."/>
            <person name="Gu J."/>
            <person name="Hood L."/>
            <person name="Rowen L."/>
            <person name="Madan A."/>
            <person name="Qin S."/>
            <person name="Davis R.W."/>
            <person name="Federspiel N.A."/>
            <person name="Abola A.P."/>
            <person name="Proctor M.J."/>
            <person name="Myers R.M."/>
            <person name="Schmutz J."/>
            <person name="Dickson M."/>
            <person name="Grimwood J."/>
            <person name="Cox D.R."/>
            <person name="Olson M.V."/>
            <person name="Kaul R."/>
            <person name="Raymond C."/>
            <person name="Shimizu N."/>
            <person name="Kawasaki K."/>
            <person name="Minoshima S."/>
            <person name="Evans G.A."/>
            <person name="Athanasiou M."/>
            <person name="Schultz R."/>
            <person name="Roe B.A."/>
            <person name="Chen F."/>
            <person name="Pan H."/>
            <person name="Ramser J."/>
            <person name="Lehrach H."/>
            <person name="Reinhardt R."/>
            <person name="McCombie W.R."/>
            <person name="de la Bastide M."/>
            <person name="Dedhia N."/>
            <person name="Blocker H."/>
            <person name="Hornischer K."/>
            <person name="Nordsiek G."/>
            <person name="Agarwala R."/>
            <person name="Aravind L."/>
            <person name="Bailey J.A."/>
            <person name="Bateman A."/>
            <person name="Batzoglou S."/>
            <person name="Birney E."/>
            <person name="Bork P."/>
            <person name="Brown D.G."/>
            <person name="Burge C.B."/>
            <person name="Cerutti L."/>
            <person name="Chen H.C."/>
            <person name="Church D."/>
            <person name="Clamp M."/>
            <person name="Copley R.R."/>
            <person name="Doerks T."/>
            <person name="Eddy S.R."/>
            <person name="Eichler E.E."/>
            <person name="Furey T.S."/>
            <person name="Galagan J."/>
            <person name="Gilbert J.G."/>
            <person name="Harmon C."/>
            <person name="Hayashizaki Y."/>
            <person name="Haussler D."/>
            <person name="Hermjakob H."/>
            <person name="Hokamp K."/>
            <person name="Jang W."/>
            <person name="Johnson L.S."/>
            <person name="Jones T.A."/>
            <person name="Kasif S."/>
            <person name="Kaspryzk A."/>
            <person name="Kennedy S."/>
            <person name="Kent W.J."/>
            <person name="Kitts P."/>
            <person name="Koonin E.V."/>
            <person name="Korf I."/>
            <person name="Kulp D."/>
            <person name="Lancet D."/>
            <person name="Lowe T.M."/>
            <person name="McLysaght A."/>
            <person name="Mikkelsen T."/>
            <person name="Moran J.V."/>
            <person name="Mulder N."/>
            <person name="Pollara V.J."/>
            <person name="Ponting C.P."/>
            <person name="Schuler G."/>
            <person name="Schultz J."/>
            <person name="Slater G."/>
            <person name="Smit A.F."/>
            <person name="Stupka E."/>
            <person name="Szustakowski J."/>
            <person name="Thierry-Mieg D."/>
            <person name="Thierry-Mieg J."/>
            <person name="Wagner L."/>
            <person name="Wallis J."/>
            <person name="Wheeler R."/>
            <person name="Williams A."/>
            <person name="Wolf Y.I."/>
            <person name="Wolfe K.H."/>
            <person name="Yang S.P."/>
            <person name="Yeh R.F."/>
            <person name="Collins F."/>
            <person name="Guyer M.S."/>
            <person name="Peterson J."/>
            <person name="Felsenfeld A."/>
            <person name="Wetterstrand K.A."/>
            <person name="Patrinos A."/>
            <person name="Morgan M.J."/>
            <person name="de Jong P."/>
            <person name="Catanese J.J."/>
            <person name="Osoegawa K."/>
            <person name="Shizuya H."/>
            <person name="Choi S."/>
            <person name="Chen Y.J."/>
        </authorList>
    </citation>
    <scope>NUCLEOTIDE SEQUENCE [LARGE SCALE GENOMIC DNA]</scope>
</reference>
<dbReference type="EMBL" id="AC110011">
    <property type="status" value="NOT_ANNOTATED_CDS"/>
    <property type="molecule type" value="Genomic_DNA"/>
</dbReference>
<dbReference type="OrthoDB" id="270930at2759"/>
<reference evidence="1" key="5">
    <citation type="submission" date="2025-09" db="UniProtKB">
        <authorList>
            <consortium name="Ensembl"/>
        </authorList>
    </citation>
    <scope>IDENTIFICATION</scope>
</reference>
<dbReference type="GeneTree" id="ENSGT00530000063113"/>
<dbReference type="HGNC" id="HGNC:29205">
    <property type="gene designation" value="ERGIC1"/>
</dbReference>
<dbReference type="Ensembl" id="ENST00000691612.1">
    <property type="protein sequence ID" value="ENSP00000509840.1"/>
    <property type="gene ID" value="ENSG00000113719.18"/>
</dbReference>
<gene>
    <name evidence="1" type="primary">ERGIC1</name>
</gene>
<proteinExistence type="predicted"/>
<dbReference type="Proteomes" id="UP000005640">
    <property type="component" value="Chromosome 5"/>
</dbReference>
<keyword evidence="2" id="KW-1185">Reference proteome</keyword>
<reference evidence="1" key="4">
    <citation type="submission" date="2025-08" db="UniProtKB">
        <authorList>
            <consortium name="Ensembl"/>
        </authorList>
    </citation>
    <scope>IDENTIFICATION</scope>
</reference>
<name>A0A8I5KWW8_HUMAN</name>